<organism evidence="1 2">
    <name type="scientific">Pseudomonas caricapapayae</name>
    <dbReference type="NCBI Taxonomy" id="46678"/>
    <lineage>
        <taxon>Bacteria</taxon>
        <taxon>Pseudomonadati</taxon>
        <taxon>Pseudomonadota</taxon>
        <taxon>Gammaproteobacteria</taxon>
        <taxon>Pseudomonadales</taxon>
        <taxon>Pseudomonadaceae</taxon>
        <taxon>Pseudomonas</taxon>
    </lineage>
</organism>
<name>A0ACC7LX81_9PSED</name>
<comment type="caution">
    <text evidence="1">The sequence shown here is derived from an EMBL/GenBank/DDBJ whole genome shotgun (WGS) entry which is preliminary data.</text>
</comment>
<keyword evidence="2" id="KW-1185">Reference proteome</keyword>
<evidence type="ECO:0000313" key="2">
    <source>
        <dbReference type="Proteomes" id="UP001615411"/>
    </source>
</evidence>
<sequence>MNSDQHSFVSSIALALAMLCMAPVATAQTQPGAEEPIDMSAVHLQPKEQNGISYLEGGIGIDESRALQQTRGYNLQITLSSGPDNKYQSGAELRIESSNGQPVLTLQDIGPMLWAKVPAGHYQVVASLDGQQLRQQVVIDGTAPVKVNLHWPQQ</sequence>
<proteinExistence type="predicted"/>
<dbReference type="EMBL" id="JBIUGF010000010">
    <property type="protein sequence ID" value="MFJ1337502.1"/>
    <property type="molecule type" value="Genomic_DNA"/>
</dbReference>
<protein>
    <submittedName>
        <fullName evidence="1">Carboxypeptidase regulatory-like domain-containing protein</fullName>
    </submittedName>
</protein>
<accession>A0ACC7LX81</accession>
<gene>
    <name evidence="1" type="ORF">ACIKP7_05090</name>
</gene>
<reference evidence="1" key="1">
    <citation type="submission" date="2024-10" db="EMBL/GenBank/DDBJ databases">
        <title>Aeromonas and Pseudomonas from the Cagarras Archipelago, Rio de Janeiro, Brazil.</title>
        <authorList>
            <person name="Canellas A.L.B."/>
            <person name="Laport M.S."/>
        </authorList>
    </citation>
    <scope>NUCLEOTIDE SEQUENCE</scope>
    <source>
        <strain evidence="1">ACP-7</strain>
    </source>
</reference>
<dbReference type="Proteomes" id="UP001615411">
    <property type="component" value="Unassembled WGS sequence"/>
</dbReference>
<evidence type="ECO:0000313" key="1">
    <source>
        <dbReference type="EMBL" id="MFJ1337502.1"/>
    </source>
</evidence>